<comment type="similarity">
    <text evidence="1">Belongs to the ROK (NagC/XylR) family.</text>
</comment>
<dbReference type="PROSITE" id="PS01125">
    <property type="entry name" value="ROK"/>
    <property type="match status" value="1"/>
</dbReference>
<gene>
    <name evidence="2" type="ORF">KDK92_22090</name>
</gene>
<evidence type="ECO:0000313" key="2">
    <source>
        <dbReference type="EMBL" id="MCM1992412.1"/>
    </source>
</evidence>
<dbReference type="AlphaFoldDB" id="A0A9J6P882"/>
<comment type="caution">
    <text evidence="2">The sequence shown here is derived from an EMBL/GenBank/DDBJ whole genome shotgun (WGS) entry which is preliminary data.</text>
</comment>
<dbReference type="InterPro" id="IPR049874">
    <property type="entry name" value="ROK_cs"/>
</dbReference>
<dbReference type="InterPro" id="IPR043129">
    <property type="entry name" value="ATPase_NBD"/>
</dbReference>
<dbReference type="EMBL" id="JAGSOJ010000006">
    <property type="protein sequence ID" value="MCM1992412.1"/>
    <property type="molecule type" value="Genomic_DNA"/>
</dbReference>
<dbReference type="PANTHER" id="PTHR18964">
    <property type="entry name" value="ROK (REPRESSOR, ORF, KINASE) FAMILY"/>
    <property type="match status" value="1"/>
</dbReference>
<name>A0A9J6P882_9CLOT</name>
<proteinExistence type="inferred from homology"/>
<evidence type="ECO:0000313" key="3">
    <source>
        <dbReference type="Proteomes" id="UP001056429"/>
    </source>
</evidence>
<dbReference type="InterPro" id="IPR000600">
    <property type="entry name" value="ROK"/>
</dbReference>
<dbReference type="SUPFAM" id="SSF53067">
    <property type="entry name" value="Actin-like ATPase domain"/>
    <property type="match status" value="1"/>
</dbReference>
<dbReference type="Pfam" id="PF00480">
    <property type="entry name" value="ROK"/>
    <property type="match status" value="1"/>
</dbReference>
<keyword evidence="3" id="KW-1185">Reference proteome</keyword>
<dbReference type="PANTHER" id="PTHR18964:SF149">
    <property type="entry name" value="BIFUNCTIONAL UDP-N-ACETYLGLUCOSAMINE 2-EPIMERASE_N-ACETYLMANNOSAMINE KINASE"/>
    <property type="match status" value="1"/>
</dbReference>
<evidence type="ECO:0000256" key="1">
    <source>
        <dbReference type="ARBA" id="ARBA00006479"/>
    </source>
</evidence>
<reference evidence="2" key="1">
    <citation type="journal article" date="2021" name="mSystems">
        <title>Bacteria and Archaea Synergistically Convert Glycine Betaine to Biogenic Methane in the Formosa Cold Seep of the South China Sea.</title>
        <authorList>
            <person name="Li L."/>
            <person name="Zhang W."/>
            <person name="Zhang S."/>
            <person name="Song L."/>
            <person name="Sun Q."/>
            <person name="Zhang H."/>
            <person name="Xiang H."/>
            <person name="Dong X."/>
        </authorList>
    </citation>
    <scope>NUCLEOTIDE SEQUENCE</scope>
    <source>
        <strain evidence="2">ZWT</strain>
    </source>
</reference>
<reference evidence="2" key="2">
    <citation type="submission" date="2021-04" db="EMBL/GenBank/DDBJ databases">
        <authorList>
            <person name="Dong X."/>
        </authorList>
    </citation>
    <scope>NUCLEOTIDE SEQUENCE</scope>
    <source>
        <strain evidence="2">ZWT</strain>
    </source>
</reference>
<sequence>MRIGVDIGGTNIVTGLVKDGKILDRVSFKAQEARRDNSIVEKIIENIKELCKKNSITPEQVESIGIGVPGAVNYIEGTVIECVNLGMKDVPLRSELRKELGDVTVLVENDANAATVCEHLYGTMKGTRNSMLVTIGTGVGGGFILNGELFSGKSGRVAEIGHITVGEGFYECGCGQRGCLETFASATAIVKYAKKLIKDGESSLLEQRIAKGIIETKDVFDCAKEGDKVCLSAIQRFVKYLSIGIANFINVLDLELVAIGGGVCNGHELFFDDLVKEINKRTLFKASGNCKVCIAELKNDAGIIGAAMIN</sequence>
<dbReference type="RefSeq" id="WP_250861578.1">
    <property type="nucleotide sequence ID" value="NZ_JAGSOJ010000006.1"/>
</dbReference>
<accession>A0A9J6P882</accession>
<organism evidence="2 3">
    <name type="scientific">Oceanirhabdus seepicola</name>
    <dbReference type="NCBI Taxonomy" id="2828781"/>
    <lineage>
        <taxon>Bacteria</taxon>
        <taxon>Bacillati</taxon>
        <taxon>Bacillota</taxon>
        <taxon>Clostridia</taxon>
        <taxon>Eubacteriales</taxon>
        <taxon>Clostridiaceae</taxon>
        <taxon>Oceanirhabdus</taxon>
    </lineage>
</organism>
<dbReference type="Proteomes" id="UP001056429">
    <property type="component" value="Unassembled WGS sequence"/>
</dbReference>
<protein>
    <submittedName>
        <fullName evidence="2">ROK family protein</fullName>
    </submittedName>
</protein>
<dbReference type="Gene3D" id="3.30.420.40">
    <property type="match status" value="2"/>
</dbReference>